<keyword evidence="3" id="KW-0732">Signal</keyword>
<keyword evidence="2" id="KW-0964">Secreted</keyword>
<dbReference type="PROSITE" id="PS51257">
    <property type="entry name" value="PROKAR_LIPOPROTEIN"/>
    <property type="match status" value="1"/>
</dbReference>
<evidence type="ECO:0000313" key="6">
    <source>
        <dbReference type="Proteomes" id="UP000217257"/>
    </source>
</evidence>
<dbReference type="InterPro" id="IPR052918">
    <property type="entry name" value="Motility_Chemotaxis_Reg"/>
</dbReference>
<gene>
    <name evidence="5" type="ORF">CYFUS_001569</name>
</gene>
<dbReference type="Pfam" id="PF24517">
    <property type="entry name" value="CBM96"/>
    <property type="match status" value="1"/>
</dbReference>
<proteinExistence type="predicted"/>
<dbReference type="PANTHER" id="PTHR35580">
    <property type="entry name" value="CELL SURFACE GLYCOPROTEIN (S-LAYER PROTEIN)-LIKE PROTEIN"/>
    <property type="match status" value="1"/>
</dbReference>
<feature type="domain" description="Carbohydrate-binding module family 96" evidence="4">
    <location>
        <begin position="59"/>
        <end position="206"/>
    </location>
</feature>
<dbReference type="KEGG" id="cfus:CYFUS_001569"/>
<evidence type="ECO:0000256" key="2">
    <source>
        <dbReference type="ARBA" id="ARBA00022525"/>
    </source>
</evidence>
<organism evidence="5 6">
    <name type="scientific">Cystobacter fuscus</name>
    <dbReference type="NCBI Taxonomy" id="43"/>
    <lineage>
        <taxon>Bacteria</taxon>
        <taxon>Pseudomonadati</taxon>
        <taxon>Myxococcota</taxon>
        <taxon>Myxococcia</taxon>
        <taxon>Myxococcales</taxon>
        <taxon>Cystobacterineae</taxon>
        <taxon>Archangiaceae</taxon>
        <taxon>Cystobacter</taxon>
    </lineage>
</organism>
<evidence type="ECO:0000256" key="1">
    <source>
        <dbReference type="ARBA" id="ARBA00004613"/>
    </source>
</evidence>
<reference evidence="5 6" key="1">
    <citation type="submission" date="2017-06" db="EMBL/GenBank/DDBJ databases">
        <title>Sequencing and comparative analysis of myxobacterial genomes.</title>
        <authorList>
            <person name="Rupp O."/>
            <person name="Goesmann A."/>
            <person name="Sogaard-Andersen L."/>
        </authorList>
    </citation>
    <scope>NUCLEOTIDE SEQUENCE [LARGE SCALE GENOMIC DNA]</scope>
    <source>
        <strain evidence="5 6">DSM 52655</strain>
    </source>
</reference>
<dbReference type="InterPro" id="IPR055372">
    <property type="entry name" value="CBM96"/>
</dbReference>
<dbReference type="AlphaFoldDB" id="A0A250IWP2"/>
<dbReference type="NCBIfam" id="NF033679">
    <property type="entry name" value="DNRLRE_dom"/>
    <property type="match status" value="1"/>
</dbReference>
<evidence type="ECO:0000256" key="3">
    <source>
        <dbReference type="ARBA" id="ARBA00022729"/>
    </source>
</evidence>
<name>A0A250IWP2_9BACT</name>
<dbReference type="EMBL" id="CP022098">
    <property type="protein sequence ID" value="ATB36155.1"/>
    <property type="molecule type" value="Genomic_DNA"/>
</dbReference>
<evidence type="ECO:0000313" key="5">
    <source>
        <dbReference type="EMBL" id="ATB36155.1"/>
    </source>
</evidence>
<accession>A0A250IWP2</accession>
<comment type="subcellular location">
    <subcellularLocation>
        <location evidence="1">Secreted</location>
    </subcellularLocation>
</comment>
<dbReference type="Proteomes" id="UP000217257">
    <property type="component" value="Chromosome"/>
</dbReference>
<dbReference type="SUPFAM" id="SSF101898">
    <property type="entry name" value="NHL repeat"/>
    <property type="match status" value="1"/>
</dbReference>
<dbReference type="GO" id="GO:0005576">
    <property type="term" value="C:extracellular region"/>
    <property type="evidence" value="ECO:0007669"/>
    <property type="project" value="UniProtKB-SubCell"/>
</dbReference>
<dbReference type="PANTHER" id="PTHR35580:SF1">
    <property type="entry name" value="PHYTASE-LIKE DOMAIN-CONTAINING PROTEIN"/>
    <property type="match status" value="1"/>
</dbReference>
<protein>
    <recommendedName>
        <fullName evidence="4">Carbohydrate-binding module family 96 domain-containing protein</fullName>
    </recommendedName>
</protein>
<evidence type="ECO:0000259" key="4">
    <source>
        <dbReference type="Pfam" id="PF24517"/>
    </source>
</evidence>
<sequence>MSRRHGRGWWGGVLSVLWLAGCGDMGSPRELASAGVGVASSPVLPERCMPRTDSYVNASSPFEDSYVSQREPTVNFGTSPVLMVDGSPRLESYLKFSPFSEGLAIRAARLEFTSVDGTSDGPRLYRAGDDWTEGELTWNNRPPVLGGVLGDLGAIHPSTRVSYDVTGVVTQEQPYSFVLLSDSSDGVDFYSNESVQAERLPMLVVTTESPPFCSYRGSGTGGLSAWVRQLGGAGAESVSVVAPHPQGGFVAAGLFGDAVFAEGEGLALARYGADGTFQWSSVVATNDVLVTDITVTSLGNLLVVGRYHNAPDLGTGPFPSAPEEEAWMAGFFIAKFSPVGRLVWAHGFVARDATGMLQRVAPQAVATDAHGSLLVTGGFSGQMDLGTGPIDSGSTGEPGFAMNTGGFVAKFSWEGQPLWSRALRTHLAGQYVQGWTVAADAEDNVLLGGSASALTDLGDGPLGEEGWLGDPVPFLAKYTPSGDLSWKRVFSGGAGEVRVIQPQGADRIAFGANIAGFFTFAGHSYEGEFLETLSASGFLGVMTATGSDAWLRAVGEPVSLGELAVGNDGSLVLSGVGLEAFDVGGGALGFAWGSPFVPTNRPFVARYTAQGEHLWSRSFDQGRSLDMALLSDGGVLLGISLRWNFQLDGRTFTPVGGGDLLYLMLNP</sequence>